<dbReference type="Pfam" id="PF05962">
    <property type="entry name" value="HutD"/>
    <property type="match status" value="1"/>
</dbReference>
<dbReference type="PANTHER" id="PTHR37943">
    <property type="entry name" value="PROTEIN VES"/>
    <property type="match status" value="1"/>
</dbReference>
<evidence type="ECO:0000313" key="2">
    <source>
        <dbReference type="Proteomes" id="UP000248314"/>
    </source>
</evidence>
<dbReference type="RefSeq" id="WP_025815225.1">
    <property type="nucleotide sequence ID" value="NZ_BAIZ01000002.1"/>
</dbReference>
<evidence type="ECO:0000313" key="1">
    <source>
        <dbReference type="EMBL" id="PXX24106.1"/>
    </source>
</evidence>
<reference evidence="1 2" key="1">
    <citation type="submission" date="2018-05" db="EMBL/GenBank/DDBJ databases">
        <title>Genomic Encyclopedia of Type Strains, Phase I: the one thousand microbial genomes (KMG-I) project.</title>
        <authorList>
            <person name="Kyrpides N."/>
        </authorList>
    </citation>
    <scope>NUCLEOTIDE SEQUENCE [LARGE SCALE GENOMIC DNA]</scope>
    <source>
        <strain evidence="1 2">DSM 15611</strain>
    </source>
</reference>
<keyword evidence="2" id="KW-1185">Reference proteome</keyword>
<dbReference type="SUPFAM" id="SSF51182">
    <property type="entry name" value="RmlC-like cupins"/>
    <property type="match status" value="1"/>
</dbReference>
<accession>A0A318I3W4</accession>
<dbReference type="InterPro" id="IPR010282">
    <property type="entry name" value="Uncharacterised_HutD/Ves"/>
</dbReference>
<evidence type="ECO:0008006" key="3">
    <source>
        <dbReference type="Google" id="ProtNLM"/>
    </source>
</evidence>
<organism evidence="1 2">
    <name type="scientific">Hoylesella shahii DSM 15611 = JCM 12083</name>
    <dbReference type="NCBI Taxonomy" id="1122991"/>
    <lineage>
        <taxon>Bacteria</taxon>
        <taxon>Pseudomonadati</taxon>
        <taxon>Bacteroidota</taxon>
        <taxon>Bacteroidia</taxon>
        <taxon>Bacteroidales</taxon>
        <taxon>Prevotellaceae</taxon>
        <taxon>Hoylesella</taxon>
    </lineage>
</organism>
<name>A0A318I3W4_9BACT</name>
<protein>
    <recommendedName>
        <fullName evidence="3">HutD protein</fullName>
    </recommendedName>
</protein>
<dbReference type="AlphaFoldDB" id="A0A318I3W4"/>
<dbReference type="STRING" id="1122991.GCA_000613445_03064"/>
<dbReference type="Gene3D" id="2.60.120.10">
    <property type="entry name" value="Jelly Rolls"/>
    <property type="match status" value="1"/>
</dbReference>
<dbReference type="InterPro" id="IPR011051">
    <property type="entry name" value="RmlC_Cupin_sf"/>
</dbReference>
<comment type="caution">
    <text evidence="1">The sequence shown here is derived from an EMBL/GenBank/DDBJ whole genome shotgun (WGS) entry which is preliminary data.</text>
</comment>
<gene>
    <name evidence="1" type="ORF">EJ73_00347</name>
</gene>
<proteinExistence type="predicted"/>
<sequence length="174" mass="19248">MEILRQENYKSSVWTGGLTREVCILPAEGCCLADRNFDVRVSSAVINVTESTFSDFTGFTRYILCLEGNIRLNVDGHTVTLDNEHLFQFDGASKVTSVNSSGAIDLNVICKKGTRARARVAHGEQHLTSVERMLVFGIGGETMINDTPLRQYDAVWVSGDVHIVGHVLCLEHDF</sequence>
<dbReference type="Proteomes" id="UP000248314">
    <property type="component" value="Unassembled WGS sequence"/>
</dbReference>
<dbReference type="EMBL" id="QJJX01000003">
    <property type="protein sequence ID" value="PXX24106.1"/>
    <property type="molecule type" value="Genomic_DNA"/>
</dbReference>
<dbReference type="OrthoDB" id="9786443at2"/>
<dbReference type="PANTHER" id="PTHR37943:SF1">
    <property type="entry name" value="PROTEIN VES"/>
    <property type="match status" value="1"/>
</dbReference>
<dbReference type="InterPro" id="IPR014710">
    <property type="entry name" value="RmlC-like_jellyroll"/>
</dbReference>